<proteinExistence type="predicted"/>
<comment type="caution">
    <text evidence="1">The sequence shown here is derived from an EMBL/GenBank/DDBJ whole genome shotgun (WGS) entry which is preliminary data.</text>
</comment>
<reference evidence="1" key="1">
    <citation type="submission" date="2021-02" db="EMBL/GenBank/DDBJ databases">
        <authorList>
            <person name="Nowell W R."/>
        </authorList>
    </citation>
    <scope>NUCLEOTIDE SEQUENCE</scope>
</reference>
<protein>
    <submittedName>
        <fullName evidence="1">Uncharacterized protein</fullName>
    </submittedName>
</protein>
<keyword evidence="2" id="KW-1185">Reference proteome</keyword>
<name>A0A821YWP4_9BILA</name>
<organism evidence="1 2">
    <name type="scientific">Rotaria socialis</name>
    <dbReference type="NCBI Taxonomy" id="392032"/>
    <lineage>
        <taxon>Eukaryota</taxon>
        <taxon>Metazoa</taxon>
        <taxon>Spiralia</taxon>
        <taxon>Gnathifera</taxon>
        <taxon>Rotifera</taxon>
        <taxon>Eurotatoria</taxon>
        <taxon>Bdelloidea</taxon>
        <taxon>Philodinida</taxon>
        <taxon>Philodinidae</taxon>
        <taxon>Rotaria</taxon>
    </lineage>
</organism>
<dbReference type="AlphaFoldDB" id="A0A821YWP4"/>
<sequence length="34" mass="3767">MNNSSHRLTRFVYLGDVTPTWNDTIAACPAGFNP</sequence>
<evidence type="ECO:0000313" key="1">
    <source>
        <dbReference type="EMBL" id="CAF4968136.1"/>
    </source>
</evidence>
<dbReference type="EMBL" id="CAJOBP010098098">
    <property type="protein sequence ID" value="CAF4968136.1"/>
    <property type="molecule type" value="Genomic_DNA"/>
</dbReference>
<accession>A0A821YWP4</accession>
<dbReference type="Proteomes" id="UP000663873">
    <property type="component" value="Unassembled WGS sequence"/>
</dbReference>
<feature type="non-terminal residue" evidence="1">
    <location>
        <position position="34"/>
    </location>
</feature>
<gene>
    <name evidence="1" type="ORF">UJA718_LOCUS48597</name>
</gene>
<evidence type="ECO:0000313" key="2">
    <source>
        <dbReference type="Proteomes" id="UP000663873"/>
    </source>
</evidence>